<dbReference type="RefSeq" id="WP_253701030.1">
    <property type="nucleotide sequence ID" value="NZ_CP051522.1"/>
</dbReference>
<dbReference type="SUPFAM" id="SSF50998">
    <property type="entry name" value="Quinoprotein alcohol dehydrogenase-like"/>
    <property type="match status" value="1"/>
</dbReference>
<dbReference type="AlphaFoldDB" id="A0A9Q9BKP1"/>
<evidence type="ECO:0008006" key="3">
    <source>
        <dbReference type="Google" id="ProtNLM"/>
    </source>
</evidence>
<dbReference type="PROSITE" id="PS51257">
    <property type="entry name" value="PROKAR_LIPOPROTEIN"/>
    <property type="match status" value="1"/>
</dbReference>
<dbReference type="PANTHER" id="PTHR34512:SF30">
    <property type="entry name" value="OUTER MEMBRANE PROTEIN ASSEMBLY FACTOR BAMB"/>
    <property type="match status" value="1"/>
</dbReference>
<sequence length="451" mass="51712">MKKLSIVCILVFITIIFTSCDLLFGGKKKPIQENNEPVYNPDYAWQLQLDGKQLSSQAYADGKYFYLLEFIVEVNSEGKRIQEKIRLVKIDMESGTYVWKSSKVFRDKYVNFSFSNIVKIKDRLYYMSPYGIVYCHSDLTGDVQAAVRIGKTEKEAIFNSCAYDIVTDGMDIYWGSYGNSDPIATPFFKLDLSKIDYTHSSEIQTIIPESIYVRENYKECTVWTAPIIKDRILYFITMNTYTPIDKGKCILVAIDLTTKTVLWETEIEKLCGSVANSLYVHDDILYVLDSSLLKVNKKTGKILFRYDEEEGPVFTKPLITPSGYVCGIQYHEGKFYYTTVASRDAHLQINIAKEHVYSLVCVNAEDFRLEWGFHPVGGTSSTFPIIANDRAYIVTHLDGLRVFDIKTGQLIGVDKTVLGWGDEVTFLYKNYYIFFNTDFDTNRAKLCAIRV</sequence>
<evidence type="ECO:0000313" key="1">
    <source>
        <dbReference type="EMBL" id="UTD00300.1"/>
    </source>
</evidence>
<dbReference type="InterPro" id="IPR015943">
    <property type="entry name" value="WD40/YVTN_repeat-like_dom_sf"/>
</dbReference>
<name>A0A9Q9BKP1_TREDN</name>
<organism evidence="1 2">
    <name type="scientific">Treponema denticola</name>
    <dbReference type="NCBI Taxonomy" id="158"/>
    <lineage>
        <taxon>Bacteria</taxon>
        <taxon>Pseudomonadati</taxon>
        <taxon>Spirochaetota</taxon>
        <taxon>Spirochaetia</taxon>
        <taxon>Spirochaetales</taxon>
        <taxon>Treponemataceae</taxon>
        <taxon>Treponema</taxon>
    </lineage>
</organism>
<gene>
    <name evidence="1" type="ORF">E4N86_06130</name>
</gene>
<dbReference type="EMBL" id="CP051635">
    <property type="protein sequence ID" value="UTD00300.1"/>
    <property type="molecule type" value="Genomic_DNA"/>
</dbReference>
<evidence type="ECO:0000313" key="2">
    <source>
        <dbReference type="Proteomes" id="UP001056981"/>
    </source>
</evidence>
<accession>A0A9Q9BKP1</accession>
<proteinExistence type="predicted"/>
<protein>
    <recommendedName>
        <fullName evidence="3">Lipoprotein</fullName>
    </recommendedName>
</protein>
<dbReference type="Gene3D" id="2.130.10.10">
    <property type="entry name" value="YVTN repeat-like/Quinoprotein amine dehydrogenase"/>
    <property type="match status" value="1"/>
</dbReference>
<dbReference type="InterPro" id="IPR011047">
    <property type="entry name" value="Quinoprotein_ADH-like_sf"/>
</dbReference>
<dbReference type="PANTHER" id="PTHR34512">
    <property type="entry name" value="CELL SURFACE PROTEIN"/>
    <property type="match status" value="1"/>
</dbReference>
<dbReference type="Proteomes" id="UP001056981">
    <property type="component" value="Chromosome"/>
</dbReference>
<reference evidence="1" key="1">
    <citation type="submission" date="2020-04" db="EMBL/GenBank/DDBJ databases">
        <title>Comparative genomics of oral phylogroup-2 Treponema strains.</title>
        <authorList>
            <person name="Zeng H."/>
            <person name="Chan Y.K."/>
            <person name="Watt R.M."/>
        </authorList>
    </citation>
    <scope>NUCLEOTIDE SEQUENCE</scope>
    <source>
        <strain evidence="1">OMZ 905</strain>
    </source>
</reference>